<sequence length="89" mass="9383">MLQAAPGLGVTIPLLFIQCEGVASSATGLAVRGDLDPMMPELGFDLDGQFTLFSTDYCDAGEFITVNGWVGTSVILALRQGASFRIPTE</sequence>
<gene>
    <name evidence="1" type="ORF">ABO01nite_28180</name>
</gene>
<name>A0AAN4R782_9PROT</name>
<dbReference type="Proteomes" id="UP000321287">
    <property type="component" value="Unassembled WGS sequence"/>
</dbReference>
<evidence type="ECO:0000313" key="1">
    <source>
        <dbReference type="EMBL" id="GEL54811.1"/>
    </source>
</evidence>
<comment type="caution">
    <text evidence="1">The sequence shown here is derived from an EMBL/GenBank/DDBJ whole genome shotgun (WGS) entry which is preliminary data.</text>
</comment>
<dbReference type="EMBL" id="BJVS01000010">
    <property type="protein sequence ID" value="GEL54811.1"/>
    <property type="molecule type" value="Genomic_DNA"/>
</dbReference>
<reference evidence="1 2" key="1">
    <citation type="submission" date="2019-07" db="EMBL/GenBank/DDBJ databases">
        <title>Whole genome shotgun sequence of Asaia bogorensis NBRC 16594.</title>
        <authorList>
            <person name="Hosoyama A."/>
            <person name="Uohara A."/>
            <person name="Ohji S."/>
            <person name="Ichikawa N."/>
        </authorList>
    </citation>
    <scope>NUCLEOTIDE SEQUENCE [LARGE SCALE GENOMIC DNA]</scope>
    <source>
        <strain evidence="1 2">NBRC 16594</strain>
    </source>
</reference>
<keyword evidence="2" id="KW-1185">Reference proteome</keyword>
<proteinExistence type="predicted"/>
<evidence type="ECO:0000313" key="2">
    <source>
        <dbReference type="Proteomes" id="UP000321287"/>
    </source>
</evidence>
<accession>A0AAN4R782</accession>
<dbReference type="AlphaFoldDB" id="A0AAN4R782"/>
<organism evidence="1 2">
    <name type="scientific">Asaia bogorensis NBRC 16594</name>
    <dbReference type="NCBI Taxonomy" id="1231624"/>
    <lineage>
        <taxon>Bacteria</taxon>
        <taxon>Pseudomonadati</taxon>
        <taxon>Pseudomonadota</taxon>
        <taxon>Alphaproteobacteria</taxon>
        <taxon>Acetobacterales</taxon>
        <taxon>Acetobacteraceae</taxon>
        <taxon>Asaia</taxon>
    </lineage>
</organism>
<protein>
    <submittedName>
        <fullName evidence="1">Uncharacterized protein</fullName>
    </submittedName>
</protein>